<dbReference type="AlphaFoldDB" id="A0A3R9QZT2"/>
<proteinExistence type="predicted"/>
<sequence length="251" mass="28969">MLEEFFEGEFERLEASLFEISMYEVIEDIVNEYRFTERLLKASLQFLDGEILTELNSIKKDISMLVDKLSKEEVLYSKAIDPSVVSPILKNRYQPLVNEIMKGLKEIKVRSLSELEMYINTLIEVVKYCEDCLSAVFLSGQLKGMIGKVELLPPELLASTIELLVKHIPQEGSPERVIKEIGNMRVALREFFTDLKEEDRERIRPALDTLDRVKLLVERFPGLSRASIRYLEDLKRKLFDEVMSGLSKGSL</sequence>
<dbReference type="Proteomes" id="UP000278149">
    <property type="component" value="Unassembled WGS sequence"/>
</dbReference>
<protein>
    <submittedName>
        <fullName evidence="1">Uncharacterized protein</fullName>
    </submittedName>
</protein>
<gene>
    <name evidence="1" type="ORF">D9Q81_01400</name>
</gene>
<dbReference type="RefSeq" id="WP_125740702.1">
    <property type="nucleotide sequence ID" value="NZ_RCOR01000012.1"/>
</dbReference>
<accession>A0A3R9QZT2</accession>
<reference evidence="1 2" key="1">
    <citation type="submission" date="2018-10" db="EMBL/GenBank/DDBJ databases">
        <title>Co-occurring genomic capacity for anaerobic methane metabolism and dissimilatory sulfite reduction discovered in the Korarchaeota.</title>
        <authorList>
            <person name="Mckay L.J."/>
            <person name="Dlakic M."/>
            <person name="Fields M.W."/>
            <person name="Delmont T.O."/>
            <person name="Eren A.M."/>
            <person name="Jay Z.J."/>
            <person name="Klingelsmith K.B."/>
            <person name="Rusch D.B."/>
            <person name="Inskeep W.P."/>
        </authorList>
    </citation>
    <scope>NUCLEOTIDE SEQUENCE [LARGE SCALE GENOMIC DNA]</scope>
    <source>
        <strain evidence="1 2">WS</strain>
    </source>
</reference>
<comment type="caution">
    <text evidence="1">The sequence shown here is derived from an EMBL/GenBank/DDBJ whole genome shotgun (WGS) entry which is preliminary data.</text>
</comment>
<dbReference type="EMBL" id="RCOR01000012">
    <property type="protein sequence ID" value="RSN70241.1"/>
    <property type="molecule type" value="Genomic_DNA"/>
</dbReference>
<name>A0A3R9QZT2_9CREN</name>
<evidence type="ECO:0000313" key="1">
    <source>
        <dbReference type="EMBL" id="RSN70241.1"/>
    </source>
</evidence>
<organism evidence="1 2">
    <name type="scientific">Candidatus Korarchaeum cryptofilum</name>
    <dbReference type="NCBI Taxonomy" id="498846"/>
    <lineage>
        <taxon>Archaea</taxon>
        <taxon>Thermoproteota</taxon>
        <taxon>Candidatus Korarchaeia</taxon>
        <taxon>Candidatus Korarchaeales</taxon>
        <taxon>Candidatus Korarchaeaceae</taxon>
        <taxon>Candidatus Korarchaeum</taxon>
    </lineage>
</organism>
<evidence type="ECO:0000313" key="2">
    <source>
        <dbReference type="Proteomes" id="UP000278149"/>
    </source>
</evidence>